<dbReference type="AlphaFoldDB" id="A0A0G0W6C3"/>
<comment type="caution">
    <text evidence="2">The sequence shown here is derived from an EMBL/GenBank/DDBJ whole genome shotgun (WGS) entry which is preliminary data.</text>
</comment>
<sequence length="101" mass="11777">MVFIHTTCATKEEAEDLGKLIIDNRMGACVHYWSINSMYTWKGKFKNVEEVMIVITTFESKLEDVNDLISKHHSYSTPMIAGVDVRRINRAYKEWMMEEVA</sequence>
<proteinExistence type="inferred from homology"/>
<evidence type="ECO:0000256" key="1">
    <source>
        <dbReference type="ARBA" id="ARBA00010169"/>
    </source>
</evidence>
<comment type="similarity">
    <text evidence="1">Belongs to the CutA family.</text>
</comment>
<dbReference type="InterPro" id="IPR015867">
    <property type="entry name" value="N-reg_PII/ATP_PRibTrfase_C"/>
</dbReference>
<evidence type="ECO:0000313" key="3">
    <source>
        <dbReference type="Proteomes" id="UP000034452"/>
    </source>
</evidence>
<dbReference type="GO" id="GO:0005507">
    <property type="term" value="F:copper ion binding"/>
    <property type="evidence" value="ECO:0007669"/>
    <property type="project" value="TreeGrafter"/>
</dbReference>
<gene>
    <name evidence="2" type="ORF">UU13_C0001G0035</name>
</gene>
<name>A0A0G0W6C3_9BACT</name>
<dbReference type="Pfam" id="PF03091">
    <property type="entry name" value="CutA1"/>
    <property type="match status" value="1"/>
</dbReference>
<organism evidence="2 3">
    <name type="scientific">Candidatus Nomurabacteria bacterium GW2011_GWB1_40_7</name>
    <dbReference type="NCBI Taxonomy" id="1618744"/>
    <lineage>
        <taxon>Bacteria</taxon>
        <taxon>Candidatus Nomuraibacteriota</taxon>
    </lineage>
</organism>
<dbReference type="Proteomes" id="UP000034452">
    <property type="component" value="Unassembled WGS sequence"/>
</dbReference>
<dbReference type="Gene3D" id="3.30.70.120">
    <property type="match status" value="1"/>
</dbReference>
<dbReference type="InterPro" id="IPR004323">
    <property type="entry name" value="Ion_tolerance_CutA"/>
</dbReference>
<dbReference type="EMBL" id="LBZL01000001">
    <property type="protein sequence ID" value="KKR70807.1"/>
    <property type="molecule type" value="Genomic_DNA"/>
</dbReference>
<dbReference type="SUPFAM" id="SSF54913">
    <property type="entry name" value="GlnB-like"/>
    <property type="match status" value="1"/>
</dbReference>
<dbReference type="GO" id="GO:0010038">
    <property type="term" value="P:response to metal ion"/>
    <property type="evidence" value="ECO:0007669"/>
    <property type="project" value="InterPro"/>
</dbReference>
<dbReference type="InterPro" id="IPR011322">
    <property type="entry name" value="N-reg_PII-like_a/b"/>
</dbReference>
<protein>
    <submittedName>
        <fullName evidence="2">CutA1 divalent ion tolerance protein</fullName>
    </submittedName>
</protein>
<dbReference type="PANTHER" id="PTHR23419:SF8">
    <property type="entry name" value="FI09726P"/>
    <property type="match status" value="1"/>
</dbReference>
<evidence type="ECO:0000313" key="2">
    <source>
        <dbReference type="EMBL" id="KKR70807.1"/>
    </source>
</evidence>
<dbReference type="PANTHER" id="PTHR23419">
    <property type="entry name" value="DIVALENT CATION TOLERANCE CUTA-RELATED"/>
    <property type="match status" value="1"/>
</dbReference>
<accession>A0A0G0W6C3</accession>
<reference evidence="2 3" key="1">
    <citation type="journal article" date="2015" name="Nature">
        <title>rRNA introns, odd ribosomes, and small enigmatic genomes across a large radiation of phyla.</title>
        <authorList>
            <person name="Brown C.T."/>
            <person name="Hug L.A."/>
            <person name="Thomas B.C."/>
            <person name="Sharon I."/>
            <person name="Castelle C.J."/>
            <person name="Singh A."/>
            <person name="Wilkins M.J."/>
            <person name="Williams K.H."/>
            <person name="Banfield J.F."/>
        </authorList>
    </citation>
    <scope>NUCLEOTIDE SEQUENCE [LARGE SCALE GENOMIC DNA]</scope>
</reference>